<reference evidence="1" key="1">
    <citation type="journal article" date="2021" name="Proc. Natl. Acad. Sci. U.S.A.">
        <title>A Catalog of Tens of Thousands of Viruses from Human Metagenomes Reveals Hidden Associations with Chronic Diseases.</title>
        <authorList>
            <person name="Tisza M.J."/>
            <person name="Buck C.B."/>
        </authorList>
    </citation>
    <scope>NUCLEOTIDE SEQUENCE</scope>
    <source>
        <strain evidence="1">CtMAv2</strain>
    </source>
</reference>
<sequence>MFVHRQMLLPRQDNSILDKKGLYSNTPFAMIITL</sequence>
<proteinExistence type="predicted"/>
<name>A0A8S5LSL4_9CAUD</name>
<dbReference type="EMBL" id="BK014727">
    <property type="protein sequence ID" value="DAD72958.1"/>
    <property type="molecule type" value="Genomic_DNA"/>
</dbReference>
<evidence type="ECO:0000313" key="1">
    <source>
        <dbReference type="EMBL" id="DAD72958.1"/>
    </source>
</evidence>
<protein>
    <submittedName>
        <fullName evidence="1">Uncharacterized protein</fullName>
    </submittedName>
</protein>
<accession>A0A8S5LSL4</accession>
<organism evidence="1">
    <name type="scientific">Siphoviridae sp. ctMAv2</name>
    <dbReference type="NCBI Taxonomy" id="2826258"/>
    <lineage>
        <taxon>Viruses</taxon>
        <taxon>Duplodnaviria</taxon>
        <taxon>Heunggongvirae</taxon>
        <taxon>Uroviricota</taxon>
        <taxon>Caudoviricetes</taxon>
    </lineage>
</organism>